<reference evidence="2" key="1">
    <citation type="submission" date="2016-11" db="EMBL/GenBank/DDBJ databases">
        <authorList>
            <person name="Varghese N."/>
            <person name="Submissions S."/>
        </authorList>
    </citation>
    <scope>NUCLEOTIDE SEQUENCE [LARGE SCALE GENOMIC DNA]</scope>
    <source>
        <strain evidence="2">DSM 29326</strain>
    </source>
</reference>
<dbReference type="RefSeq" id="WP_143155498.1">
    <property type="nucleotide sequence ID" value="NZ_FQUE01000013.1"/>
</dbReference>
<dbReference type="GO" id="GO:0016788">
    <property type="term" value="F:hydrolase activity, acting on ester bonds"/>
    <property type="evidence" value="ECO:0007669"/>
    <property type="project" value="UniProtKB-ARBA"/>
</dbReference>
<evidence type="ECO:0000313" key="1">
    <source>
        <dbReference type="EMBL" id="SHF79180.1"/>
    </source>
</evidence>
<gene>
    <name evidence="1" type="ORF">SAMN05444339_11312</name>
</gene>
<dbReference type="Proteomes" id="UP000183987">
    <property type="component" value="Unassembled WGS sequence"/>
</dbReference>
<dbReference type="AlphaFoldDB" id="A0A1M5EJ73"/>
<sequence>MLDAAPSVRNPLLLLSYGQSNAEAHVAGPRPSSPLLEDRRVVALASGMGLRGHLYGADGARRSRRGDFYRDGRRLEEHQVGSVHPLSDHNIENSSILHAAGSVLVGGNLFEKVYVRAAARGGMRLVGRPSPKNRISGIFRLSDGEISPLFEDLLNSAEDLVQIGAQSGEGMTRCYILFIHGEADRSTKFEDYWADFLDMKRRVDAHLAGLGLDVHWLVTQSAGTDHNFGGNDWEVRKGAIHPDVRSVPNLTFLGPLYPYALDDFIHHDAEAKALIGELAATAIREIDRGRPWNGPMPQDWGLLDARSACITVSSDTPLVIDTRHPYDHFGFSLAPRIRNRIVAVDLAGPRQIRIRFEADIAKPIEIDYAFRHRFPDTQVTARPMAFGGGQIREAWGEDSVLLPGKTLHKWLPGFRITVGP</sequence>
<keyword evidence="2" id="KW-1185">Reference proteome</keyword>
<name>A0A1M5EJ73_LOKAT</name>
<dbReference type="STRING" id="366533.SAMN05444339_11312"/>
<dbReference type="EMBL" id="FQUE01000013">
    <property type="protein sequence ID" value="SHF79180.1"/>
    <property type="molecule type" value="Genomic_DNA"/>
</dbReference>
<organism evidence="1 2">
    <name type="scientific">Loktanella atrilutea</name>
    <dbReference type="NCBI Taxonomy" id="366533"/>
    <lineage>
        <taxon>Bacteria</taxon>
        <taxon>Pseudomonadati</taxon>
        <taxon>Pseudomonadota</taxon>
        <taxon>Alphaproteobacteria</taxon>
        <taxon>Rhodobacterales</taxon>
        <taxon>Roseobacteraceae</taxon>
        <taxon>Loktanella</taxon>
    </lineage>
</organism>
<dbReference type="InterPro" id="IPR036514">
    <property type="entry name" value="SGNH_hydro_sf"/>
</dbReference>
<evidence type="ECO:0000313" key="2">
    <source>
        <dbReference type="Proteomes" id="UP000183987"/>
    </source>
</evidence>
<dbReference type="Gene3D" id="3.40.50.1110">
    <property type="entry name" value="SGNH hydrolase"/>
    <property type="match status" value="1"/>
</dbReference>
<evidence type="ECO:0008006" key="3">
    <source>
        <dbReference type="Google" id="ProtNLM"/>
    </source>
</evidence>
<protein>
    <recommendedName>
        <fullName evidence="3">Sialate O-acetylesterase domain-containing protein</fullName>
    </recommendedName>
</protein>
<dbReference type="OrthoDB" id="7756850at2"/>
<accession>A0A1M5EJ73</accession>
<dbReference type="SUPFAM" id="SSF52266">
    <property type="entry name" value="SGNH hydrolase"/>
    <property type="match status" value="1"/>
</dbReference>
<proteinExistence type="predicted"/>